<dbReference type="GO" id="GO:0016987">
    <property type="term" value="F:sigma factor activity"/>
    <property type="evidence" value="ECO:0007669"/>
    <property type="project" value="UniProtKB-KW"/>
</dbReference>
<dbReference type="InterPro" id="IPR013324">
    <property type="entry name" value="RNA_pol_sigma_r3/r4-like"/>
</dbReference>
<dbReference type="SUPFAM" id="SSF88659">
    <property type="entry name" value="Sigma3 and sigma4 domains of RNA polymerase sigma factors"/>
    <property type="match status" value="1"/>
</dbReference>
<dbReference type="InterPro" id="IPR013325">
    <property type="entry name" value="RNA_pol_sigma_r2"/>
</dbReference>
<dbReference type="PANTHER" id="PTHR43133">
    <property type="entry name" value="RNA POLYMERASE ECF-TYPE SIGMA FACTO"/>
    <property type="match status" value="1"/>
</dbReference>
<dbReference type="Gene3D" id="1.10.10.10">
    <property type="entry name" value="Winged helix-like DNA-binding domain superfamily/Winged helix DNA-binding domain"/>
    <property type="match status" value="1"/>
</dbReference>
<evidence type="ECO:0000259" key="6">
    <source>
        <dbReference type="Pfam" id="PF08281"/>
    </source>
</evidence>
<dbReference type="OrthoDB" id="9782108at2"/>
<evidence type="ECO:0000256" key="1">
    <source>
        <dbReference type="ARBA" id="ARBA00010641"/>
    </source>
</evidence>
<feature type="domain" description="RNA polymerase sigma factor 70 region 4 type 2" evidence="6">
    <location>
        <begin position="135"/>
        <end position="187"/>
    </location>
</feature>
<dbReference type="InterPro" id="IPR014284">
    <property type="entry name" value="RNA_pol_sigma-70_dom"/>
</dbReference>
<dbReference type="InterPro" id="IPR013249">
    <property type="entry name" value="RNA_pol_sigma70_r4_t2"/>
</dbReference>
<comment type="caution">
    <text evidence="7">The sequence shown here is derived from an EMBL/GenBank/DDBJ whole genome shotgun (WGS) entry which is preliminary data.</text>
</comment>
<dbReference type="RefSeq" id="WP_153419326.1">
    <property type="nucleotide sequence ID" value="NZ_WFLM01000002.1"/>
</dbReference>
<evidence type="ECO:0000256" key="5">
    <source>
        <dbReference type="ARBA" id="ARBA00023163"/>
    </source>
</evidence>
<dbReference type="Gene3D" id="1.10.1740.10">
    <property type="match status" value="1"/>
</dbReference>
<comment type="similarity">
    <text evidence="1">Belongs to the sigma-70 factor family. ECF subfamily.</text>
</comment>
<evidence type="ECO:0000313" key="8">
    <source>
        <dbReference type="Proteomes" id="UP000437748"/>
    </source>
</evidence>
<keyword evidence="8" id="KW-1185">Reference proteome</keyword>
<dbReference type="PANTHER" id="PTHR43133:SF8">
    <property type="entry name" value="RNA POLYMERASE SIGMA FACTOR HI_1459-RELATED"/>
    <property type="match status" value="1"/>
</dbReference>
<proteinExistence type="inferred from homology"/>
<keyword evidence="5" id="KW-0804">Transcription</keyword>
<dbReference type="EMBL" id="WFLM01000002">
    <property type="protein sequence ID" value="KAB8039811.1"/>
    <property type="molecule type" value="Genomic_DNA"/>
</dbReference>
<organism evidence="7 8">
    <name type="scientific">Silvanigrella paludirubra</name>
    <dbReference type="NCBI Taxonomy" id="2499159"/>
    <lineage>
        <taxon>Bacteria</taxon>
        <taxon>Pseudomonadati</taxon>
        <taxon>Bdellovibrionota</taxon>
        <taxon>Oligoflexia</taxon>
        <taxon>Silvanigrellales</taxon>
        <taxon>Silvanigrellaceae</taxon>
        <taxon>Silvanigrella</taxon>
    </lineage>
</organism>
<evidence type="ECO:0000256" key="3">
    <source>
        <dbReference type="ARBA" id="ARBA00023082"/>
    </source>
</evidence>
<dbReference type="InterPro" id="IPR036388">
    <property type="entry name" value="WH-like_DNA-bd_sf"/>
</dbReference>
<dbReference type="GO" id="GO:0003677">
    <property type="term" value="F:DNA binding"/>
    <property type="evidence" value="ECO:0007669"/>
    <property type="project" value="UniProtKB-KW"/>
</dbReference>
<keyword evidence="2" id="KW-0805">Transcription regulation</keyword>
<keyword evidence="3" id="KW-0731">Sigma factor</keyword>
<gene>
    <name evidence="7" type="ORF">GCL60_05985</name>
</gene>
<dbReference type="SUPFAM" id="SSF88946">
    <property type="entry name" value="Sigma2 domain of RNA polymerase sigma factors"/>
    <property type="match status" value="1"/>
</dbReference>
<dbReference type="NCBIfam" id="TIGR02937">
    <property type="entry name" value="sigma70-ECF"/>
    <property type="match status" value="1"/>
</dbReference>
<dbReference type="AlphaFoldDB" id="A0A6N6VUR6"/>
<protein>
    <submittedName>
        <fullName evidence="7">Sigma-70 family RNA polymerase sigma factor</fullName>
    </submittedName>
</protein>
<dbReference type="CDD" id="cd06171">
    <property type="entry name" value="Sigma70_r4"/>
    <property type="match status" value="1"/>
</dbReference>
<accession>A0A6N6VUR6</accession>
<dbReference type="GO" id="GO:0006352">
    <property type="term" value="P:DNA-templated transcription initiation"/>
    <property type="evidence" value="ECO:0007669"/>
    <property type="project" value="InterPro"/>
</dbReference>
<sequence length="198" mass="23180">MQNKSNLNFSSTEFLTQLRDKEHNAFNSLVNTYSEQLYRTSLGLGFNRNDSRELTQIVWTTLYEIISEFKGKSHIRTFIFGILYNKASEFRREQKKFLGPDVVDDIMNERFDHKGNWVKPPIDPEKFLLGAESNQIIEKCLESLPLKLKMAFALKEIEEKKNSEICELLNLSYSNLGVIIYRAKNRLRECIEGKVKKM</sequence>
<reference evidence="7 8" key="1">
    <citation type="submission" date="2019-10" db="EMBL/GenBank/DDBJ databases">
        <title>New species of Slilvanegrellaceae.</title>
        <authorList>
            <person name="Pitt A."/>
            <person name="Hahn M.W."/>
        </authorList>
    </citation>
    <scope>NUCLEOTIDE SEQUENCE [LARGE SCALE GENOMIC DNA]</scope>
    <source>
        <strain evidence="7 8">SP-Ram-0.45-NSY-1</strain>
    </source>
</reference>
<evidence type="ECO:0000256" key="4">
    <source>
        <dbReference type="ARBA" id="ARBA00023125"/>
    </source>
</evidence>
<keyword evidence="4" id="KW-0238">DNA-binding</keyword>
<dbReference type="Proteomes" id="UP000437748">
    <property type="component" value="Unassembled WGS sequence"/>
</dbReference>
<name>A0A6N6VUR6_9BACT</name>
<evidence type="ECO:0000256" key="2">
    <source>
        <dbReference type="ARBA" id="ARBA00023015"/>
    </source>
</evidence>
<dbReference type="Pfam" id="PF08281">
    <property type="entry name" value="Sigma70_r4_2"/>
    <property type="match status" value="1"/>
</dbReference>
<dbReference type="InterPro" id="IPR039425">
    <property type="entry name" value="RNA_pol_sigma-70-like"/>
</dbReference>
<evidence type="ECO:0000313" key="7">
    <source>
        <dbReference type="EMBL" id="KAB8039811.1"/>
    </source>
</evidence>